<proteinExistence type="predicted"/>
<keyword evidence="1" id="KW-0732">Signal</keyword>
<dbReference type="Proteomes" id="UP000799324">
    <property type="component" value="Unassembled WGS sequence"/>
</dbReference>
<feature type="signal peptide" evidence="1">
    <location>
        <begin position="1"/>
        <end position="26"/>
    </location>
</feature>
<organism evidence="2 3">
    <name type="scientific">Lophiostoma macrostomum CBS 122681</name>
    <dbReference type="NCBI Taxonomy" id="1314788"/>
    <lineage>
        <taxon>Eukaryota</taxon>
        <taxon>Fungi</taxon>
        <taxon>Dikarya</taxon>
        <taxon>Ascomycota</taxon>
        <taxon>Pezizomycotina</taxon>
        <taxon>Dothideomycetes</taxon>
        <taxon>Pleosporomycetidae</taxon>
        <taxon>Pleosporales</taxon>
        <taxon>Lophiostomataceae</taxon>
        <taxon>Lophiostoma</taxon>
    </lineage>
</organism>
<name>A0A6A6SJB2_9PLEO</name>
<keyword evidence="3" id="KW-1185">Reference proteome</keyword>
<sequence>MEALSLNRGCSLLGNSLWVLLSLTKGLKHVTCIGVNQPDEDHDHHALCRWLCFSCIWGLATLPGDSAVGKLQSLAVKYDTLAKGSEGFHFILRHSWLFRLSQSVSLSFGYLATPPEGYFDSVSRKYLLPSQEEKFSSVRELEMRGESSGGLMNALFTRCKSVRTLAYAPNTWFRHSTELLELNLPLISGVLQHLKIEIRCSGPVRWPSNLNTCAKLKSLAIIGQWNSTGDPPLETSLPPNIESLRLQSYWLDSSRTCIALQDYESVYQSIEDFLSNAKTYYPRLRNVVVGGRLPWEFGEEALNKMQGGVVYLISKREWSTVSGLDEKLAREEGKEVFALMK</sequence>
<evidence type="ECO:0000256" key="1">
    <source>
        <dbReference type="SAM" id="SignalP"/>
    </source>
</evidence>
<accession>A0A6A6SJB2</accession>
<gene>
    <name evidence="2" type="ORF">K491DRAFT_699474</name>
</gene>
<evidence type="ECO:0000313" key="2">
    <source>
        <dbReference type="EMBL" id="KAF2647670.1"/>
    </source>
</evidence>
<dbReference type="AlphaFoldDB" id="A0A6A6SJB2"/>
<protein>
    <recommendedName>
        <fullName evidence="4">F-box domain-containing protein</fullName>
    </recommendedName>
</protein>
<evidence type="ECO:0000313" key="3">
    <source>
        <dbReference type="Proteomes" id="UP000799324"/>
    </source>
</evidence>
<evidence type="ECO:0008006" key="4">
    <source>
        <dbReference type="Google" id="ProtNLM"/>
    </source>
</evidence>
<reference evidence="2" key="1">
    <citation type="journal article" date="2020" name="Stud. Mycol.">
        <title>101 Dothideomycetes genomes: a test case for predicting lifestyles and emergence of pathogens.</title>
        <authorList>
            <person name="Haridas S."/>
            <person name="Albert R."/>
            <person name="Binder M."/>
            <person name="Bloem J."/>
            <person name="Labutti K."/>
            <person name="Salamov A."/>
            <person name="Andreopoulos B."/>
            <person name="Baker S."/>
            <person name="Barry K."/>
            <person name="Bills G."/>
            <person name="Bluhm B."/>
            <person name="Cannon C."/>
            <person name="Castanera R."/>
            <person name="Culley D."/>
            <person name="Daum C."/>
            <person name="Ezra D."/>
            <person name="Gonzalez J."/>
            <person name="Henrissat B."/>
            <person name="Kuo A."/>
            <person name="Liang C."/>
            <person name="Lipzen A."/>
            <person name="Lutzoni F."/>
            <person name="Magnuson J."/>
            <person name="Mondo S."/>
            <person name="Nolan M."/>
            <person name="Ohm R."/>
            <person name="Pangilinan J."/>
            <person name="Park H.-J."/>
            <person name="Ramirez L."/>
            <person name="Alfaro M."/>
            <person name="Sun H."/>
            <person name="Tritt A."/>
            <person name="Yoshinaga Y."/>
            <person name="Zwiers L.-H."/>
            <person name="Turgeon B."/>
            <person name="Goodwin S."/>
            <person name="Spatafora J."/>
            <person name="Crous P."/>
            <person name="Grigoriev I."/>
        </authorList>
    </citation>
    <scope>NUCLEOTIDE SEQUENCE</scope>
    <source>
        <strain evidence="2">CBS 122681</strain>
    </source>
</reference>
<feature type="chain" id="PRO_5025342920" description="F-box domain-containing protein" evidence="1">
    <location>
        <begin position="27"/>
        <end position="341"/>
    </location>
</feature>
<dbReference type="EMBL" id="MU004593">
    <property type="protein sequence ID" value="KAF2647670.1"/>
    <property type="molecule type" value="Genomic_DNA"/>
</dbReference>